<dbReference type="Proteomes" id="UP000190890">
    <property type="component" value="Unassembled WGS sequence"/>
</dbReference>
<feature type="transmembrane region" description="Helical" evidence="10">
    <location>
        <begin position="21"/>
        <end position="42"/>
    </location>
</feature>
<dbReference type="PANTHER" id="PTHR43823">
    <property type="entry name" value="SPORULATION PROTEIN YKVU"/>
    <property type="match status" value="1"/>
</dbReference>
<dbReference type="CDD" id="cd13143">
    <property type="entry name" value="MATE_MepA_like"/>
    <property type="match status" value="1"/>
</dbReference>
<dbReference type="PIRSF" id="PIRSF006603">
    <property type="entry name" value="DinF"/>
    <property type="match status" value="1"/>
</dbReference>
<sequence length="455" mass="49951">MENLNENLDQFYLEKAPINKAIMHLSVPMMLGMSVGVIYNIINAFFIGLTHDTAMLSAITFGLPITTLLMALGSIWGVGGGTYISRLLGGKETEKIKNVSSFVLHGSLLFGIIVAFLCIVFINPITSILGTDAQAFQPTKSYILFLFIVTPVVVANFTLEQIIRGEGAAKESMYGMFIGTVTNLIFDVLLILVLNLNVVGAALSFGISNLFSLMYYVWHLQKNSANIDLSYKYFLWDKQIIKEIFGIGISDFLLTSFLIVSTLLLNNYAVYYGEDVIAAFGVSLRIVQLPEFLCMGLFMGITPLIGYSYGAKNKNRLKSAMKQTSIAIALIVCIFSSIVYAFREEVLGWFTSSENLIGIGMYILSVMLISTLFNGFTGLITSYFQATGKAKQAIAMSIAQGILFIPTIIIANSILGLHGIIFSMTISEFLTFLLGILLYFYKKDTDVDAGGGILE</sequence>
<evidence type="ECO:0000256" key="1">
    <source>
        <dbReference type="ARBA" id="ARBA00004651"/>
    </source>
</evidence>
<dbReference type="NCBIfam" id="TIGR00797">
    <property type="entry name" value="matE"/>
    <property type="match status" value="1"/>
</dbReference>
<comment type="caution">
    <text evidence="11">The sequence shown here is derived from an EMBL/GenBank/DDBJ whole genome shotgun (WGS) entry which is preliminary data.</text>
</comment>
<dbReference type="OrthoDB" id="9811110at2"/>
<name>A0A1S8TKD6_9CLOT</name>
<feature type="transmembrane region" description="Helical" evidence="10">
    <location>
        <begin position="393"/>
        <end position="414"/>
    </location>
</feature>
<dbReference type="GO" id="GO:0042910">
    <property type="term" value="F:xenobiotic transmembrane transporter activity"/>
    <property type="evidence" value="ECO:0007669"/>
    <property type="project" value="InterPro"/>
</dbReference>
<gene>
    <name evidence="11" type="primary">mepA_1</name>
    <name evidence="11" type="ORF">CLPUN_20400</name>
</gene>
<feature type="transmembrane region" description="Helical" evidence="10">
    <location>
        <begin position="54"/>
        <end position="78"/>
    </location>
</feature>
<feature type="transmembrane region" description="Helical" evidence="10">
    <location>
        <begin position="174"/>
        <end position="193"/>
    </location>
</feature>
<reference evidence="11 12" key="1">
    <citation type="submission" date="2016-05" db="EMBL/GenBank/DDBJ databases">
        <title>Microbial solvent formation.</title>
        <authorList>
            <person name="Poehlein A."/>
            <person name="Montoya Solano J.D."/>
            <person name="Flitsch S."/>
            <person name="Krabben P."/>
            <person name="Duerre P."/>
            <person name="Daniel R."/>
        </authorList>
    </citation>
    <scope>NUCLEOTIDE SEQUENCE [LARGE SCALE GENOMIC DNA]</scope>
    <source>
        <strain evidence="11 12">DSM 2619</strain>
    </source>
</reference>
<proteinExistence type="inferred from homology"/>
<comment type="subcellular location">
    <subcellularLocation>
        <location evidence="1">Cell membrane</location>
        <topology evidence="1">Multi-pass membrane protein</topology>
    </subcellularLocation>
</comment>
<evidence type="ECO:0000256" key="8">
    <source>
        <dbReference type="ARBA" id="ARBA00023136"/>
    </source>
</evidence>
<feature type="transmembrane region" description="Helical" evidence="10">
    <location>
        <begin position="99"/>
        <end position="122"/>
    </location>
</feature>
<evidence type="ECO:0000256" key="2">
    <source>
        <dbReference type="ARBA" id="ARBA00008417"/>
    </source>
</evidence>
<evidence type="ECO:0000256" key="7">
    <source>
        <dbReference type="ARBA" id="ARBA00022989"/>
    </source>
</evidence>
<dbReference type="Pfam" id="PF01554">
    <property type="entry name" value="MatE"/>
    <property type="match status" value="2"/>
</dbReference>
<comment type="similarity">
    <text evidence="2">Belongs to the multi antimicrobial extrusion (MATE) (TC 2.A.66.1) family. MepA subfamily.</text>
</comment>
<feature type="transmembrane region" description="Helical" evidence="10">
    <location>
        <begin position="142"/>
        <end position="162"/>
    </location>
</feature>
<dbReference type="EMBL" id="LZZM01000132">
    <property type="protein sequence ID" value="OOM78181.1"/>
    <property type="molecule type" value="Genomic_DNA"/>
</dbReference>
<keyword evidence="6 10" id="KW-0812">Transmembrane</keyword>
<dbReference type="InterPro" id="IPR045070">
    <property type="entry name" value="MATE_MepA-like"/>
</dbReference>
<feature type="transmembrane region" description="Helical" evidence="10">
    <location>
        <begin position="244"/>
        <end position="269"/>
    </location>
</feature>
<evidence type="ECO:0000313" key="11">
    <source>
        <dbReference type="EMBL" id="OOM78181.1"/>
    </source>
</evidence>
<evidence type="ECO:0000256" key="6">
    <source>
        <dbReference type="ARBA" id="ARBA00022692"/>
    </source>
</evidence>
<keyword evidence="9" id="KW-0046">Antibiotic resistance</keyword>
<feature type="transmembrane region" description="Helical" evidence="10">
    <location>
        <begin position="199"/>
        <end position="218"/>
    </location>
</feature>
<feature type="transmembrane region" description="Helical" evidence="10">
    <location>
        <begin position="420"/>
        <end position="441"/>
    </location>
</feature>
<feature type="transmembrane region" description="Helical" evidence="10">
    <location>
        <begin position="289"/>
        <end position="311"/>
    </location>
</feature>
<evidence type="ECO:0000256" key="10">
    <source>
        <dbReference type="SAM" id="Phobius"/>
    </source>
</evidence>
<accession>A0A1S8TKD6</accession>
<evidence type="ECO:0000256" key="9">
    <source>
        <dbReference type="ARBA" id="ARBA00023251"/>
    </source>
</evidence>
<keyword evidence="7 10" id="KW-1133">Transmembrane helix</keyword>
<feature type="transmembrane region" description="Helical" evidence="10">
    <location>
        <begin position="362"/>
        <end position="381"/>
    </location>
</feature>
<evidence type="ECO:0000256" key="3">
    <source>
        <dbReference type="ARBA" id="ARBA00022106"/>
    </source>
</evidence>
<evidence type="ECO:0000256" key="4">
    <source>
        <dbReference type="ARBA" id="ARBA00022448"/>
    </source>
</evidence>
<keyword evidence="5" id="KW-1003">Cell membrane</keyword>
<dbReference type="InterPro" id="IPR051327">
    <property type="entry name" value="MATE_MepA_subfamily"/>
</dbReference>
<keyword evidence="4" id="KW-0813">Transport</keyword>
<evidence type="ECO:0000313" key="12">
    <source>
        <dbReference type="Proteomes" id="UP000190890"/>
    </source>
</evidence>
<dbReference type="AlphaFoldDB" id="A0A1S8TKD6"/>
<dbReference type="GO" id="GO:0046677">
    <property type="term" value="P:response to antibiotic"/>
    <property type="evidence" value="ECO:0007669"/>
    <property type="project" value="UniProtKB-KW"/>
</dbReference>
<dbReference type="PANTHER" id="PTHR43823:SF3">
    <property type="entry name" value="MULTIDRUG EXPORT PROTEIN MEPA"/>
    <property type="match status" value="1"/>
</dbReference>
<keyword evidence="8 10" id="KW-0472">Membrane</keyword>
<dbReference type="GO" id="GO:0005886">
    <property type="term" value="C:plasma membrane"/>
    <property type="evidence" value="ECO:0007669"/>
    <property type="project" value="UniProtKB-SubCell"/>
</dbReference>
<organism evidence="11 12">
    <name type="scientific">Clostridium puniceum</name>
    <dbReference type="NCBI Taxonomy" id="29367"/>
    <lineage>
        <taxon>Bacteria</taxon>
        <taxon>Bacillati</taxon>
        <taxon>Bacillota</taxon>
        <taxon>Clostridia</taxon>
        <taxon>Eubacteriales</taxon>
        <taxon>Clostridiaceae</taxon>
        <taxon>Clostridium</taxon>
    </lineage>
</organism>
<feature type="transmembrane region" description="Helical" evidence="10">
    <location>
        <begin position="323"/>
        <end position="342"/>
    </location>
</feature>
<dbReference type="InterPro" id="IPR048279">
    <property type="entry name" value="MdtK-like"/>
</dbReference>
<dbReference type="InterPro" id="IPR002528">
    <property type="entry name" value="MATE_fam"/>
</dbReference>
<keyword evidence="12" id="KW-1185">Reference proteome</keyword>
<dbReference type="GO" id="GO:0015297">
    <property type="term" value="F:antiporter activity"/>
    <property type="evidence" value="ECO:0007669"/>
    <property type="project" value="InterPro"/>
</dbReference>
<dbReference type="STRING" id="29367.CLPUN_20400"/>
<dbReference type="RefSeq" id="WP_077847187.1">
    <property type="nucleotide sequence ID" value="NZ_LZZM01000132.1"/>
</dbReference>
<protein>
    <recommendedName>
        <fullName evidence="3">Multidrug export protein MepA</fullName>
    </recommendedName>
</protein>
<evidence type="ECO:0000256" key="5">
    <source>
        <dbReference type="ARBA" id="ARBA00022475"/>
    </source>
</evidence>